<evidence type="ECO:0000256" key="2">
    <source>
        <dbReference type="ARBA" id="ARBA00004651"/>
    </source>
</evidence>
<evidence type="ECO:0000256" key="1">
    <source>
        <dbReference type="ARBA" id="ARBA00001698"/>
    </source>
</evidence>
<evidence type="ECO:0000256" key="18">
    <source>
        <dbReference type="RuleBase" id="RU003938"/>
    </source>
</evidence>
<dbReference type="UniPathway" id="UPA00557">
    <property type="reaction ID" value="UER00614"/>
</dbReference>
<keyword evidence="8" id="KW-1003">Cell membrane</keyword>
<keyword evidence="12 18" id="KW-0548">Nucleotidyltransferase</keyword>
<dbReference type="GO" id="GO:0005886">
    <property type="term" value="C:plasma membrane"/>
    <property type="evidence" value="ECO:0007669"/>
    <property type="project" value="UniProtKB-SubCell"/>
</dbReference>
<keyword evidence="10 18" id="KW-0808">Transferase</keyword>
<dbReference type="AlphaFoldDB" id="A0A2N9W1J1"/>
<evidence type="ECO:0000256" key="10">
    <source>
        <dbReference type="ARBA" id="ARBA00022679"/>
    </source>
</evidence>
<evidence type="ECO:0000256" key="11">
    <source>
        <dbReference type="ARBA" id="ARBA00022692"/>
    </source>
</evidence>
<dbReference type="PROSITE" id="PS01315">
    <property type="entry name" value="CDS"/>
    <property type="match status" value="1"/>
</dbReference>
<evidence type="ECO:0000256" key="7">
    <source>
        <dbReference type="ARBA" id="ARBA00019373"/>
    </source>
</evidence>
<feature type="transmembrane region" description="Helical" evidence="19">
    <location>
        <begin position="101"/>
        <end position="134"/>
    </location>
</feature>
<keyword evidence="17" id="KW-1208">Phospholipid metabolism</keyword>
<dbReference type="InterPro" id="IPR000374">
    <property type="entry name" value="PC_trans"/>
</dbReference>
<keyword evidence="11 18" id="KW-0812">Transmembrane</keyword>
<evidence type="ECO:0000256" key="17">
    <source>
        <dbReference type="ARBA" id="ARBA00023264"/>
    </source>
</evidence>
<reference evidence="20 21" key="1">
    <citation type="journal article" date="2017" name="Int J Environ Stud">
        <title>Does the Miocene-Pliocene relict legume Oxytropis triphylla form nitrogen-fixing nodules with a combination of bacterial strains?</title>
        <authorList>
            <person name="Safronova V."/>
            <person name="Belimov A."/>
            <person name="Sazanova A."/>
            <person name="Kuznetsova I."/>
            <person name="Popova J."/>
            <person name="Andronov E."/>
            <person name="Verkhozina A."/>
            <person name="Tikhonovich I."/>
        </authorList>
    </citation>
    <scope>NUCLEOTIDE SEQUENCE [LARGE SCALE GENOMIC DNA]</scope>
    <source>
        <strain evidence="20 21">Tri-38</strain>
    </source>
</reference>
<feature type="transmembrane region" description="Helical" evidence="19">
    <location>
        <begin position="280"/>
        <end position="298"/>
    </location>
</feature>
<dbReference type="PANTHER" id="PTHR46382">
    <property type="entry name" value="PHOSPHATIDATE CYTIDYLYLTRANSFERASE"/>
    <property type="match status" value="1"/>
</dbReference>
<feature type="transmembrane region" description="Helical" evidence="19">
    <location>
        <begin position="167"/>
        <end position="187"/>
    </location>
</feature>
<gene>
    <name evidence="20" type="ORF">B5P45_06295</name>
</gene>
<evidence type="ECO:0000256" key="3">
    <source>
        <dbReference type="ARBA" id="ARBA00005119"/>
    </source>
</evidence>
<comment type="similarity">
    <text evidence="5 18">Belongs to the CDS family.</text>
</comment>
<evidence type="ECO:0000313" key="21">
    <source>
        <dbReference type="Proteomes" id="UP000232163"/>
    </source>
</evidence>
<evidence type="ECO:0000256" key="4">
    <source>
        <dbReference type="ARBA" id="ARBA00005189"/>
    </source>
</evidence>
<feature type="transmembrane region" description="Helical" evidence="19">
    <location>
        <begin position="141"/>
        <end position="161"/>
    </location>
</feature>
<keyword evidence="16" id="KW-0594">Phospholipid biosynthesis</keyword>
<keyword evidence="14" id="KW-0443">Lipid metabolism</keyword>
<evidence type="ECO:0000256" key="8">
    <source>
        <dbReference type="ARBA" id="ARBA00022475"/>
    </source>
</evidence>
<evidence type="ECO:0000256" key="15">
    <source>
        <dbReference type="ARBA" id="ARBA00023136"/>
    </source>
</evidence>
<keyword evidence="9" id="KW-0444">Lipid biosynthesis</keyword>
<evidence type="ECO:0000256" key="12">
    <source>
        <dbReference type="ARBA" id="ARBA00022695"/>
    </source>
</evidence>
<evidence type="ECO:0000256" key="16">
    <source>
        <dbReference type="ARBA" id="ARBA00023209"/>
    </source>
</evidence>
<comment type="pathway">
    <text evidence="3 18">Phospholipid metabolism; CDP-diacylglycerol biosynthesis; CDP-diacylglycerol from sn-glycerol 3-phosphate: step 3/3.</text>
</comment>
<dbReference type="Pfam" id="PF01148">
    <property type="entry name" value="CTP_transf_1"/>
    <property type="match status" value="1"/>
</dbReference>
<feature type="transmembrane region" description="Helical" evidence="19">
    <location>
        <begin position="48"/>
        <end position="81"/>
    </location>
</feature>
<evidence type="ECO:0000256" key="9">
    <source>
        <dbReference type="ARBA" id="ARBA00022516"/>
    </source>
</evidence>
<evidence type="ECO:0000256" key="13">
    <source>
        <dbReference type="ARBA" id="ARBA00022989"/>
    </source>
</evidence>
<comment type="subcellular location">
    <subcellularLocation>
        <location evidence="2">Cell membrane</location>
        <topology evidence="2">Multi-pass membrane protein</topology>
    </subcellularLocation>
</comment>
<keyword evidence="13 19" id="KW-1133">Transmembrane helix</keyword>
<comment type="catalytic activity">
    <reaction evidence="1 18">
        <text>a 1,2-diacyl-sn-glycero-3-phosphate + CTP + H(+) = a CDP-1,2-diacyl-sn-glycerol + diphosphate</text>
        <dbReference type="Rhea" id="RHEA:16229"/>
        <dbReference type="ChEBI" id="CHEBI:15378"/>
        <dbReference type="ChEBI" id="CHEBI:33019"/>
        <dbReference type="ChEBI" id="CHEBI:37563"/>
        <dbReference type="ChEBI" id="CHEBI:58332"/>
        <dbReference type="ChEBI" id="CHEBI:58608"/>
        <dbReference type="EC" id="2.7.7.41"/>
    </reaction>
</comment>
<feature type="transmembrane region" description="Helical" evidence="19">
    <location>
        <begin position="207"/>
        <end position="228"/>
    </location>
</feature>
<protein>
    <recommendedName>
        <fullName evidence="7 18">Phosphatidate cytidylyltransferase</fullName>
        <ecNumber evidence="6 18">2.7.7.41</ecNumber>
    </recommendedName>
</protein>
<evidence type="ECO:0000256" key="6">
    <source>
        <dbReference type="ARBA" id="ARBA00012487"/>
    </source>
</evidence>
<evidence type="ECO:0000256" key="5">
    <source>
        <dbReference type="ARBA" id="ARBA00010185"/>
    </source>
</evidence>
<dbReference type="OrthoDB" id="9799199at2"/>
<sequence length="308" mass="32016">MLLAGFPPIASGGGDRDIPDARAPLWRRDSAGNRPVTFIELSNLQKRILSAIVLIAIAIALTWIGGFAFGILASAIGLSVSYEWQLITAARSTPLTRGLAWASLILVLGVLLLTQHVLLMIGLLFAGAALVAVLGGRESGYWPAFGLIYSGFPSIALTLLRGDTGDGFAAILFLFAVVWATDIFAYFNGRALGGPKLAPRFSPNKTWSGALGGAAAGVAAGVIFAAFIAPAGGVPIPMIALLLSIIAQIGDLGESWVKRKFGVKDSSHLIPGHGGVMDRVDGLVAAAALLYVIGAILVTPEAPYDILF</sequence>
<dbReference type="EMBL" id="MZMT01000017">
    <property type="protein sequence ID" value="PIO45609.1"/>
    <property type="molecule type" value="Genomic_DNA"/>
</dbReference>
<evidence type="ECO:0000256" key="14">
    <source>
        <dbReference type="ARBA" id="ARBA00023098"/>
    </source>
</evidence>
<evidence type="ECO:0000256" key="19">
    <source>
        <dbReference type="SAM" id="Phobius"/>
    </source>
</evidence>
<evidence type="ECO:0000313" key="20">
    <source>
        <dbReference type="EMBL" id="PIO45609.1"/>
    </source>
</evidence>
<name>A0A2N9W1J1_9HYPH</name>
<comment type="caution">
    <text evidence="20">The sequence shown here is derived from an EMBL/GenBank/DDBJ whole genome shotgun (WGS) entry which is preliminary data.</text>
</comment>
<dbReference type="GO" id="GO:0016024">
    <property type="term" value="P:CDP-diacylglycerol biosynthetic process"/>
    <property type="evidence" value="ECO:0007669"/>
    <property type="project" value="UniProtKB-UniPathway"/>
</dbReference>
<dbReference type="GO" id="GO:0004605">
    <property type="term" value="F:phosphatidate cytidylyltransferase activity"/>
    <property type="evidence" value="ECO:0007669"/>
    <property type="project" value="UniProtKB-EC"/>
</dbReference>
<dbReference type="Proteomes" id="UP000232163">
    <property type="component" value="Unassembled WGS sequence"/>
</dbReference>
<keyword evidence="15 19" id="KW-0472">Membrane</keyword>
<keyword evidence="21" id="KW-1185">Reference proteome</keyword>
<organism evidence="20 21">
    <name type="scientific">Phyllobacterium zundukense</name>
    <dbReference type="NCBI Taxonomy" id="1867719"/>
    <lineage>
        <taxon>Bacteria</taxon>
        <taxon>Pseudomonadati</taxon>
        <taxon>Pseudomonadota</taxon>
        <taxon>Alphaproteobacteria</taxon>
        <taxon>Hyphomicrobiales</taxon>
        <taxon>Phyllobacteriaceae</taxon>
        <taxon>Phyllobacterium</taxon>
    </lineage>
</organism>
<dbReference type="EC" id="2.7.7.41" evidence="6 18"/>
<comment type="pathway">
    <text evidence="4">Lipid metabolism.</text>
</comment>
<proteinExistence type="inferred from homology"/>
<accession>A0A2N9W1J1</accession>
<feature type="transmembrane region" description="Helical" evidence="19">
    <location>
        <begin position="234"/>
        <end position="252"/>
    </location>
</feature>
<dbReference type="PANTHER" id="PTHR46382:SF1">
    <property type="entry name" value="PHOSPHATIDATE CYTIDYLYLTRANSFERASE"/>
    <property type="match status" value="1"/>
</dbReference>